<name>A0A4Y3RG29_9ACTN</name>
<proteinExistence type="predicted"/>
<sequence length="134" mass="14378">MLGDLLGEEQGDTTGIRVLSTDGGHPVMEASFQATGTLLGVGVKDMGTYESVLRADGTLWGEGQGVLMTQEGETITWHGSGVGRFDDTGAVDWRGALFFETVSEKFARLTGIAGLFEFHVEESGKATAKIYEWK</sequence>
<comment type="caution">
    <text evidence="1">The sequence shown here is derived from an EMBL/GenBank/DDBJ whole genome shotgun (WGS) entry which is preliminary data.</text>
</comment>
<protein>
    <recommendedName>
        <fullName evidence="3">DUF3224 domain-containing protein</fullName>
    </recommendedName>
</protein>
<dbReference type="OrthoDB" id="119145at2"/>
<evidence type="ECO:0000313" key="2">
    <source>
        <dbReference type="Proteomes" id="UP000315226"/>
    </source>
</evidence>
<dbReference type="EMBL" id="BJMN01000002">
    <property type="protein sequence ID" value="GEB54740.1"/>
    <property type="molecule type" value="Genomic_DNA"/>
</dbReference>
<dbReference type="AlphaFoldDB" id="A0A4Y3RG29"/>
<reference evidence="1 2" key="1">
    <citation type="submission" date="2019-06" db="EMBL/GenBank/DDBJ databases">
        <title>Whole genome shotgun sequence of Streptomyces gardneri NBRC 12865.</title>
        <authorList>
            <person name="Hosoyama A."/>
            <person name="Uohara A."/>
            <person name="Ohji S."/>
            <person name="Ichikawa N."/>
        </authorList>
    </citation>
    <scope>NUCLEOTIDE SEQUENCE [LARGE SCALE GENOMIC DNA]</scope>
    <source>
        <strain evidence="1 2">NBRC 12865</strain>
    </source>
</reference>
<evidence type="ECO:0008006" key="3">
    <source>
        <dbReference type="Google" id="ProtNLM"/>
    </source>
</evidence>
<organism evidence="1 2">
    <name type="scientific">Streptomyces gardneri</name>
    <dbReference type="NCBI Taxonomy" id="66892"/>
    <lineage>
        <taxon>Bacteria</taxon>
        <taxon>Bacillati</taxon>
        <taxon>Actinomycetota</taxon>
        <taxon>Actinomycetes</taxon>
        <taxon>Kitasatosporales</taxon>
        <taxon>Streptomycetaceae</taxon>
        <taxon>Streptomyces</taxon>
    </lineage>
</organism>
<keyword evidence="2" id="KW-1185">Reference proteome</keyword>
<dbReference type="RefSeq" id="WP_141292542.1">
    <property type="nucleotide sequence ID" value="NZ_BJMN01000002.1"/>
</dbReference>
<evidence type="ECO:0000313" key="1">
    <source>
        <dbReference type="EMBL" id="GEB54740.1"/>
    </source>
</evidence>
<gene>
    <name evidence="1" type="ORF">SGA01_03450</name>
</gene>
<dbReference type="Proteomes" id="UP000315226">
    <property type="component" value="Unassembled WGS sequence"/>
</dbReference>
<accession>A0A4Y3RG29</accession>